<keyword evidence="3" id="KW-1185">Reference proteome</keyword>
<dbReference type="PANTHER" id="PTHR13179">
    <property type="entry name" value="DEP DOMAIN CONTAINING PROTEIN 5"/>
    <property type="match status" value="1"/>
</dbReference>
<dbReference type="GO" id="GO:0034198">
    <property type="term" value="P:cellular response to amino acid starvation"/>
    <property type="evidence" value="ECO:0007669"/>
    <property type="project" value="TreeGrafter"/>
</dbReference>
<dbReference type="PANTHER" id="PTHR13179:SF8">
    <property type="entry name" value="GATOR COMPLEX PROTEIN DEPDC5"/>
    <property type="match status" value="1"/>
</dbReference>
<feature type="region of interest" description="Disordered" evidence="1">
    <location>
        <begin position="320"/>
        <end position="360"/>
    </location>
</feature>
<organism evidence="2 3">
    <name type="scientific">Megaselia scalaris</name>
    <name type="common">Humpbacked fly</name>
    <name type="synonym">Phora scalaris</name>
    <dbReference type="NCBI Taxonomy" id="36166"/>
    <lineage>
        <taxon>Eukaryota</taxon>
        <taxon>Metazoa</taxon>
        <taxon>Ecdysozoa</taxon>
        <taxon>Arthropoda</taxon>
        <taxon>Hexapoda</taxon>
        <taxon>Insecta</taxon>
        <taxon>Pterygota</taxon>
        <taxon>Neoptera</taxon>
        <taxon>Endopterygota</taxon>
        <taxon>Diptera</taxon>
        <taxon>Brachycera</taxon>
        <taxon>Muscomorpha</taxon>
        <taxon>Platypezoidea</taxon>
        <taxon>Phoridae</taxon>
        <taxon>Megaseliini</taxon>
        <taxon>Megaselia</taxon>
    </lineage>
</organism>
<dbReference type="InterPro" id="IPR027244">
    <property type="entry name" value="IML1"/>
</dbReference>
<accession>T1GXX0</accession>
<evidence type="ECO:0008006" key="4">
    <source>
        <dbReference type="Google" id="ProtNLM"/>
    </source>
</evidence>
<protein>
    <recommendedName>
        <fullName evidence="4">DEP domain-containing protein</fullName>
    </recommendedName>
</protein>
<dbReference type="EnsemblMetazoa" id="MESCA008683-RA">
    <property type="protein sequence ID" value="MESCA008683-PA"/>
    <property type="gene ID" value="MESCA008683"/>
</dbReference>
<dbReference type="Proteomes" id="UP000015102">
    <property type="component" value="Unassembled WGS sequence"/>
</dbReference>
<feature type="region of interest" description="Disordered" evidence="1">
    <location>
        <begin position="150"/>
        <end position="214"/>
    </location>
</feature>
<proteinExistence type="predicted"/>
<feature type="compositionally biased region" description="Basic and acidic residues" evidence="1">
    <location>
        <begin position="185"/>
        <end position="199"/>
    </location>
</feature>
<sequence length="360" mass="41281">MLLKASAYMMFSSPELDFTEDLNHKGCWRHPYPPINVDYRYRFYAPQHETYEISGANFTTEKLENFNWNYMDHYICTRGDIDYPLSDSLKYWRFRMYLLPNQHPAIKKILDGQSERCDIYTEVQTDSPTKYIENFLRFVETHLNKIKLDNRIGESPTQSHLSRRRHSMSVISKPPPSQASGPSPFRDRVGSNRLPDKRPSINRQSSKLLDSKERISPAAEAAGLSLNPEINMNNNNVINDSKMVTKFKLNATVHEIFEAMRDVNNGIGFFIPTQSMPSCTFVSYDAIMWLKKRLDESRSPLEVLEAMRKEVELLNSPRTSEAAISSAVITSESESNTNEKQFSSTSGVAPVVKTPNLSKE</sequence>
<evidence type="ECO:0000313" key="3">
    <source>
        <dbReference type="Proteomes" id="UP000015102"/>
    </source>
</evidence>
<dbReference type="STRING" id="36166.T1GXX0"/>
<dbReference type="GO" id="GO:0010508">
    <property type="term" value="P:positive regulation of autophagy"/>
    <property type="evidence" value="ECO:0007669"/>
    <property type="project" value="TreeGrafter"/>
</dbReference>
<reference evidence="3" key="1">
    <citation type="submission" date="2013-02" db="EMBL/GenBank/DDBJ databases">
        <authorList>
            <person name="Hughes D."/>
        </authorList>
    </citation>
    <scope>NUCLEOTIDE SEQUENCE</scope>
    <source>
        <strain>Durham</strain>
        <strain evidence="3">NC isolate 2 -- Noor lab</strain>
    </source>
</reference>
<dbReference type="GO" id="GO:0005096">
    <property type="term" value="F:GTPase activator activity"/>
    <property type="evidence" value="ECO:0007669"/>
    <property type="project" value="InterPro"/>
</dbReference>
<dbReference type="HOGENOM" id="CLU_770683_0_0_1"/>
<dbReference type="EMBL" id="CAQQ02383134">
    <property type="status" value="NOT_ANNOTATED_CDS"/>
    <property type="molecule type" value="Genomic_DNA"/>
</dbReference>
<reference evidence="2" key="2">
    <citation type="submission" date="2015-06" db="UniProtKB">
        <authorList>
            <consortium name="EnsemblMetazoa"/>
        </authorList>
    </citation>
    <scope>IDENTIFICATION</scope>
</reference>
<name>T1GXX0_MEGSC</name>
<evidence type="ECO:0000256" key="1">
    <source>
        <dbReference type="SAM" id="MobiDB-lite"/>
    </source>
</evidence>
<feature type="compositionally biased region" description="Polar residues" evidence="1">
    <location>
        <begin position="320"/>
        <end position="347"/>
    </location>
</feature>
<dbReference type="GO" id="GO:1904262">
    <property type="term" value="P:negative regulation of TORC1 signaling"/>
    <property type="evidence" value="ECO:0007669"/>
    <property type="project" value="TreeGrafter"/>
</dbReference>
<dbReference type="AlphaFoldDB" id="T1GXX0"/>
<evidence type="ECO:0000313" key="2">
    <source>
        <dbReference type="EnsemblMetazoa" id="MESCA008683-PA"/>
    </source>
</evidence>
<dbReference type="GO" id="GO:0005765">
    <property type="term" value="C:lysosomal membrane"/>
    <property type="evidence" value="ECO:0007669"/>
    <property type="project" value="TreeGrafter"/>
</dbReference>
<dbReference type="GO" id="GO:1990130">
    <property type="term" value="C:GATOR1 complex"/>
    <property type="evidence" value="ECO:0007669"/>
    <property type="project" value="TreeGrafter"/>
</dbReference>